<organism evidence="1 2">
    <name type="scientific">Dyella psychrodurans</name>
    <dbReference type="NCBI Taxonomy" id="1927960"/>
    <lineage>
        <taxon>Bacteria</taxon>
        <taxon>Pseudomonadati</taxon>
        <taxon>Pseudomonadota</taxon>
        <taxon>Gammaproteobacteria</taxon>
        <taxon>Lysobacterales</taxon>
        <taxon>Rhodanobacteraceae</taxon>
        <taxon>Dyella</taxon>
    </lineage>
</organism>
<dbReference type="OrthoDB" id="5951125at2"/>
<dbReference type="Proteomes" id="UP000255334">
    <property type="component" value="Unassembled WGS sequence"/>
</dbReference>
<gene>
    <name evidence="1" type="ORF">DWU99_16385</name>
</gene>
<dbReference type="EMBL" id="QRBF01000006">
    <property type="protein sequence ID" value="RDS81989.1"/>
    <property type="molecule type" value="Genomic_DNA"/>
</dbReference>
<dbReference type="AlphaFoldDB" id="A0A370X0Q8"/>
<proteinExistence type="predicted"/>
<accession>A0A370X0Q8</accession>
<evidence type="ECO:0000313" key="1">
    <source>
        <dbReference type="EMBL" id="RDS81989.1"/>
    </source>
</evidence>
<name>A0A370X0Q8_9GAMM</name>
<reference evidence="1 2" key="1">
    <citation type="submission" date="2018-07" db="EMBL/GenBank/DDBJ databases">
        <title>Dyella monticola sp. nov. and Dyella psychrodurans sp. nov. isolated from monsoon evergreen broad-leaved forest soil of Dinghu Mountain, China.</title>
        <authorList>
            <person name="Gao Z."/>
            <person name="Qiu L."/>
        </authorList>
    </citation>
    <scope>NUCLEOTIDE SEQUENCE [LARGE SCALE GENOMIC DNA]</scope>
    <source>
        <strain evidence="1 2">4MSK11</strain>
    </source>
</reference>
<keyword evidence="2" id="KW-1185">Reference proteome</keyword>
<dbReference type="RefSeq" id="WP_115479144.1">
    <property type="nucleotide sequence ID" value="NZ_QRBF01000006.1"/>
</dbReference>
<comment type="caution">
    <text evidence="1">The sequence shown here is derived from an EMBL/GenBank/DDBJ whole genome shotgun (WGS) entry which is preliminary data.</text>
</comment>
<protein>
    <submittedName>
        <fullName evidence="1">Uncharacterized protein</fullName>
    </submittedName>
</protein>
<evidence type="ECO:0000313" key="2">
    <source>
        <dbReference type="Proteomes" id="UP000255334"/>
    </source>
</evidence>
<sequence length="155" mass="17222">MNNNDQYRKLMPPEPISPEEQCTCAEIQAIYLAFDLTENPIHCDICRGAVAPERIELTPSQVDAVADWTTTFGSIYKLWLQSGSYEAWAYEQLVEAGSAVNLGGMAVAGALSTGRSCGYLWFWNERRPDCCPRCASALDTLPNAFLRCPICKVYV</sequence>